<dbReference type="InterPro" id="IPR000620">
    <property type="entry name" value="EamA_dom"/>
</dbReference>
<reference evidence="12" key="1">
    <citation type="submission" date="2023-07" db="EMBL/GenBank/DDBJ databases">
        <title>Bifidobacterium aquikefiriaerophilum sp. nov. and Bifidobacterium eccum sp. nov., isolated from water kefir.</title>
        <authorList>
            <person name="Breselge S."/>
            <person name="Bellassi P."/>
            <person name="Barcenilla C."/>
            <person name="Alvarez-Ordonez A."/>
            <person name="Morelli L."/>
            <person name="Cotter P.D."/>
        </authorList>
    </citation>
    <scope>NUCLEOTIDE SEQUENCE</scope>
    <source>
        <strain evidence="12">WK012_4_13</strain>
        <strain evidence="11">WK013_4_14</strain>
        <strain evidence="10">WK048_4_13</strain>
    </source>
</reference>
<feature type="transmembrane region" description="Helical" evidence="8">
    <location>
        <begin position="87"/>
        <end position="105"/>
    </location>
</feature>
<name>A0AB39UMK6_9BIFI</name>
<feature type="transmembrane region" description="Helical" evidence="8">
    <location>
        <begin position="57"/>
        <end position="75"/>
    </location>
</feature>
<sequence length="317" mass="34679">MLLVAAATWGGGYTFSKIALDAIDVQWMMAIRLTLGSMILAVALWPRIRRTRLSHMVIPGMLLGLSYWMAFMFQMEGLTSIAPGRNAFLTATYCVIVPFLVWCIARRAPTMRNIIAAIICLVGIGFISLPSTGLGLDFSTGDALTMVGALIFALNLVLEGMFAKKFDPLILTLYEFVIAGIMFLAGALIFEPIPSLTSFTPTISWSMAYLIVGSTLIAQTFQNAAFSKIPATQGSIILCTESLFGVLFAIVLVHEHVSIETALGFVLIFCAILLSELRIQHHRRPRAESMDPNNGIAGGHLGISHHRESRERHQPAH</sequence>
<feature type="domain" description="EamA" evidence="9">
    <location>
        <begin position="1"/>
        <end position="128"/>
    </location>
</feature>
<evidence type="ECO:0000256" key="7">
    <source>
        <dbReference type="SAM" id="MobiDB-lite"/>
    </source>
</evidence>
<dbReference type="RefSeq" id="WP_369341002.1">
    <property type="nucleotide sequence ID" value="NZ_CP129675.1"/>
</dbReference>
<feature type="transmembrane region" description="Helical" evidence="8">
    <location>
        <begin position="169"/>
        <end position="190"/>
    </location>
</feature>
<evidence type="ECO:0000256" key="5">
    <source>
        <dbReference type="ARBA" id="ARBA00022989"/>
    </source>
</evidence>
<dbReference type="EMBL" id="CP129683">
    <property type="protein sequence ID" value="XDS50030.1"/>
    <property type="molecule type" value="Genomic_DNA"/>
</dbReference>
<dbReference type="EMBL" id="CP129675">
    <property type="protein sequence ID" value="XDS46416.1"/>
    <property type="molecule type" value="Genomic_DNA"/>
</dbReference>
<proteinExistence type="inferred from homology"/>
<dbReference type="PANTHER" id="PTHR42920:SF5">
    <property type="entry name" value="EAMA DOMAIN-CONTAINING PROTEIN"/>
    <property type="match status" value="1"/>
</dbReference>
<dbReference type="InterPro" id="IPR037185">
    <property type="entry name" value="EmrE-like"/>
</dbReference>
<feature type="transmembrane region" description="Helical" evidence="8">
    <location>
        <begin position="26"/>
        <end position="45"/>
    </location>
</feature>
<protein>
    <submittedName>
        <fullName evidence="12">DMT family transporter</fullName>
    </submittedName>
</protein>
<evidence type="ECO:0000259" key="9">
    <source>
        <dbReference type="Pfam" id="PF00892"/>
    </source>
</evidence>
<feature type="transmembrane region" description="Helical" evidence="8">
    <location>
        <begin position="114"/>
        <end position="131"/>
    </location>
</feature>
<accession>A0AB39UMK6</accession>
<dbReference type="AlphaFoldDB" id="A0AB39UMK6"/>
<keyword evidence="4 8" id="KW-0812">Transmembrane</keyword>
<evidence type="ECO:0000313" key="11">
    <source>
        <dbReference type="EMBL" id="XDS48803.1"/>
    </source>
</evidence>
<evidence type="ECO:0000256" key="3">
    <source>
        <dbReference type="ARBA" id="ARBA00022475"/>
    </source>
</evidence>
<feature type="transmembrane region" description="Helical" evidence="8">
    <location>
        <begin position="259"/>
        <end position="277"/>
    </location>
</feature>
<evidence type="ECO:0000256" key="4">
    <source>
        <dbReference type="ARBA" id="ARBA00022692"/>
    </source>
</evidence>
<evidence type="ECO:0000256" key="8">
    <source>
        <dbReference type="SAM" id="Phobius"/>
    </source>
</evidence>
<dbReference type="SUPFAM" id="SSF103481">
    <property type="entry name" value="Multidrug resistance efflux transporter EmrE"/>
    <property type="match status" value="2"/>
</dbReference>
<evidence type="ECO:0000313" key="10">
    <source>
        <dbReference type="EMBL" id="XDS46416.1"/>
    </source>
</evidence>
<dbReference type="Pfam" id="PF00892">
    <property type="entry name" value="EamA"/>
    <property type="match status" value="2"/>
</dbReference>
<dbReference type="GO" id="GO:0005886">
    <property type="term" value="C:plasma membrane"/>
    <property type="evidence" value="ECO:0007669"/>
    <property type="project" value="UniProtKB-SubCell"/>
</dbReference>
<feature type="transmembrane region" description="Helical" evidence="8">
    <location>
        <begin position="202"/>
        <end position="221"/>
    </location>
</feature>
<comment type="subcellular location">
    <subcellularLocation>
        <location evidence="1">Cell membrane</location>
        <topology evidence="1">Multi-pass membrane protein</topology>
    </subcellularLocation>
</comment>
<dbReference type="InterPro" id="IPR051258">
    <property type="entry name" value="Diverse_Substrate_Transporter"/>
</dbReference>
<comment type="similarity">
    <text evidence="2">Belongs to the EamA transporter family.</text>
</comment>
<feature type="compositionally biased region" description="Basic and acidic residues" evidence="7">
    <location>
        <begin position="305"/>
        <end position="317"/>
    </location>
</feature>
<feature type="transmembrane region" description="Helical" evidence="8">
    <location>
        <begin position="233"/>
        <end position="253"/>
    </location>
</feature>
<feature type="transmembrane region" description="Helical" evidence="8">
    <location>
        <begin position="143"/>
        <end position="162"/>
    </location>
</feature>
<dbReference type="KEGG" id="bfk:QN062_06350"/>
<dbReference type="EMBL" id="CP129682">
    <property type="protein sequence ID" value="XDS48803.1"/>
    <property type="molecule type" value="Genomic_DNA"/>
</dbReference>
<keyword evidence="5 8" id="KW-1133">Transmembrane helix</keyword>
<keyword evidence="6 8" id="KW-0472">Membrane</keyword>
<organism evidence="12">
    <name type="scientific">Bifidobacterium fermentum</name>
    <dbReference type="NCBI Taxonomy" id="3059035"/>
    <lineage>
        <taxon>Bacteria</taxon>
        <taxon>Bacillati</taxon>
        <taxon>Actinomycetota</taxon>
        <taxon>Actinomycetes</taxon>
        <taxon>Bifidobacteriales</taxon>
        <taxon>Bifidobacteriaceae</taxon>
        <taxon>Bifidobacterium</taxon>
    </lineage>
</organism>
<evidence type="ECO:0000256" key="6">
    <source>
        <dbReference type="ARBA" id="ARBA00023136"/>
    </source>
</evidence>
<evidence type="ECO:0000313" key="12">
    <source>
        <dbReference type="EMBL" id="XDS50030.1"/>
    </source>
</evidence>
<feature type="region of interest" description="Disordered" evidence="7">
    <location>
        <begin position="285"/>
        <end position="317"/>
    </location>
</feature>
<gene>
    <name evidence="12" type="ORF">QN062_06350</name>
    <name evidence="11" type="ORF">QN216_00545</name>
    <name evidence="10" type="ORF">QN217_09900</name>
</gene>
<feature type="domain" description="EamA" evidence="9">
    <location>
        <begin position="140"/>
        <end position="275"/>
    </location>
</feature>
<evidence type="ECO:0000256" key="1">
    <source>
        <dbReference type="ARBA" id="ARBA00004651"/>
    </source>
</evidence>
<evidence type="ECO:0000256" key="2">
    <source>
        <dbReference type="ARBA" id="ARBA00007362"/>
    </source>
</evidence>
<dbReference type="PANTHER" id="PTHR42920">
    <property type="entry name" value="OS03G0707200 PROTEIN-RELATED"/>
    <property type="match status" value="1"/>
</dbReference>
<keyword evidence="3" id="KW-1003">Cell membrane</keyword>